<keyword evidence="4" id="KW-1185">Reference proteome</keyword>
<evidence type="ECO:0000256" key="2">
    <source>
        <dbReference type="SAM" id="MobiDB-lite"/>
    </source>
</evidence>
<dbReference type="PANTHER" id="PTHR31281">
    <property type="entry name" value="PROTEIN FAM219A"/>
    <property type="match status" value="1"/>
</dbReference>
<dbReference type="Ensembl" id="ENSECRT00000033763.1">
    <property type="protein sequence ID" value="ENSECRP00000033038.1"/>
    <property type="gene ID" value="ENSECRG00000022369.1"/>
</dbReference>
<protein>
    <submittedName>
        <fullName evidence="3">Family with sequence similarity 219 member B</fullName>
    </submittedName>
</protein>
<dbReference type="GeneTree" id="ENSGT00390000000860"/>
<dbReference type="GeneID" id="114667585"/>
<reference evidence="3" key="2">
    <citation type="submission" date="2025-08" db="UniProtKB">
        <authorList>
            <consortium name="Ensembl"/>
        </authorList>
    </citation>
    <scope>IDENTIFICATION</scope>
</reference>
<dbReference type="InterPro" id="IPR029339">
    <property type="entry name" value="FAM219"/>
</dbReference>
<gene>
    <name evidence="3" type="primary">FAM219B</name>
</gene>
<evidence type="ECO:0000313" key="3">
    <source>
        <dbReference type="Ensembl" id="ENSECRP00000033038.1"/>
    </source>
</evidence>
<evidence type="ECO:0000256" key="1">
    <source>
        <dbReference type="ARBA" id="ARBA00010549"/>
    </source>
</evidence>
<comment type="similarity">
    <text evidence="1">Belongs to the FAM219 family.</text>
</comment>
<dbReference type="PANTHER" id="PTHR31281:SF2">
    <property type="entry name" value="PROTEIN FAM219B"/>
    <property type="match status" value="1"/>
</dbReference>
<feature type="compositionally biased region" description="Basic and acidic residues" evidence="2">
    <location>
        <begin position="1"/>
        <end position="23"/>
    </location>
</feature>
<dbReference type="RefSeq" id="XP_028678778.1">
    <property type="nucleotide sequence ID" value="XM_028822945.2"/>
</dbReference>
<evidence type="ECO:0000313" key="4">
    <source>
        <dbReference type="Proteomes" id="UP000694620"/>
    </source>
</evidence>
<dbReference type="Proteomes" id="UP000694620">
    <property type="component" value="Chromosome 17"/>
</dbReference>
<dbReference type="OrthoDB" id="9451307at2759"/>
<dbReference type="Pfam" id="PF15260">
    <property type="entry name" value="FAM219A"/>
    <property type="match status" value="1"/>
</dbReference>
<organism evidence="3 4">
    <name type="scientific">Erpetoichthys calabaricus</name>
    <name type="common">Rope fish</name>
    <name type="synonym">Calamoichthys calabaricus</name>
    <dbReference type="NCBI Taxonomy" id="27687"/>
    <lineage>
        <taxon>Eukaryota</taxon>
        <taxon>Metazoa</taxon>
        <taxon>Chordata</taxon>
        <taxon>Craniata</taxon>
        <taxon>Vertebrata</taxon>
        <taxon>Euteleostomi</taxon>
        <taxon>Actinopterygii</taxon>
        <taxon>Polypteriformes</taxon>
        <taxon>Polypteridae</taxon>
        <taxon>Erpetoichthys</taxon>
    </lineage>
</organism>
<reference evidence="3" key="3">
    <citation type="submission" date="2025-09" db="UniProtKB">
        <authorList>
            <consortium name="Ensembl"/>
        </authorList>
    </citation>
    <scope>IDENTIFICATION</scope>
</reference>
<feature type="region of interest" description="Disordered" evidence="2">
    <location>
        <begin position="1"/>
        <end position="33"/>
    </location>
</feature>
<sequence>MEERDLPARKPDTQKKQDLHYVEKTGGASKSVEKKGPYIMSKSALLHLKLQKHRDTARNALRKKGIGGSVQHPKPSVIRNVKFNKGYAALSQNPEDTLVSIDSDSEAELESQYSSGYSSAEVNQELNRQLLQDGYRLDEIPDDEDLDLIPPKPVSASCACCCIDVPSCTIQ</sequence>
<dbReference type="AlphaFoldDB" id="A0A8C4TLL7"/>
<proteinExistence type="inferred from homology"/>
<accession>A0A8C4TLL7</accession>
<name>A0A8C4TLL7_ERPCA</name>
<reference evidence="3" key="1">
    <citation type="submission" date="2021-06" db="EMBL/GenBank/DDBJ databases">
        <authorList>
            <consortium name="Wellcome Sanger Institute Data Sharing"/>
        </authorList>
    </citation>
    <scope>NUCLEOTIDE SEQUENCE [LARGE SCALE GENOMIC DNA]</scope>
</reference>